<evidence type="ECO:0000313" key="8">
    <source>
        <dbReference type="EMBL" id="CAH2041751.1"/>
    </source>
</evidence>
<dbReference type="PANTHER" id="PTHR12827:SF3">
    <property type="entry name" value="ANAPHASE-PROMOTING COMPLEX SUBUNIT 1"/>
    <property type="match status" value="1"/>
</dbReference>
<keyword evidence="1" id="KW-0132">Cell division</keyword>
<feature type="non-terminal residue" evidence="8">
    <location>
        <position position="1"/>
    </location>
</feature>
<keyword evidence="9" id="KW-1185">Reference proteome</keyword>
<dbReference type="PANTHER" id="PTHR12827">
    <property type="entry name" value="MEIOTIC CHECKPOINT REGULATOR TSG24 FAMILY MEMBER"/>
    <property type="match status" value="1"/>
</dbReference>
<dbReference type="Pfam" id="PF21282">
    <property type="entry name" value="APC1_3rd"/>
    <property type="match status" value="1"/>
</dbReference>
<organism evidence="8 9">
    <name type="scientific">Iphiclides podalirius</name>
    <name type="common">scarce swallowtail</name>
    <dbReference type="NCBI Taxonomy" id="110791"/>
    <lineage>
        <taxon>Eukaryota</taxon>
        <taxon>Metazoa</taxon>
        <taxon>Ecdysozoa</taxon>
        <taxon>Arthropoda</taxon>
        <taxon>Hexapoda</taxon>
        <taxon>Insecta</taxon>
        <taxon>Pterygota</taxon>
        <taxon>Neoptera</taxon>
        <taxon>Endopterygota</taxon>
        <taxon>Lepidoptera</taxon>
        <taxon>Glossata</taxon>
        <taxon>Ditrysia</taxon>
        <taxon>Papilionoidea</taxon>
        <taxon>Papilionidae</taxon>
        <taxon>Papilioninae</taxon>
        <taxon>Iphiclides</taxon>
    </lineage>
</organism>
<name>A0ABN8HZK8_9NEOP</name>
<gene>
    <name evidence="8" type="ORF">IPOD504_LOCUS3387</name>
</gene>
<feature type="region of interest" description="Disordered" evidence="5">
    <location>
        <begin position="443"/>
        <end position="476"/>
    </location>
</feature>
<dbReference type="Proteomes" id="UP000837857">
    <property type="component" value="Chromosome 13"/>
</dbReference>
<accession>A0ABN8HZK8</accession>
<evidence type="ECO:0000256" key="3">
    <source>
        <dbReference type="ARBA" id="ARBA00022776"/>
    </source>
</evidence>
<keyword evidence="3" id="KW-0498">Mitosis</keyword>
<proteinExistence type="predicted"/>
<feature type="domain" description="Anaphase-promoting complex subunit 1 C-terminal" evidence="6">
    <location>
        <begin position="217"/>
        <end position="410"/>
    </location>
</feature>
<evidence type="ECO:0000256" key="1">
    <source>
        <dbReference type="ARBA" id="ARBA00022618"/>
    </source>
</evidence>
<keyword evidence="2" id="KW-0677">Repeat</keyword>
<evidence type="ECO:0000256" key="2">
    <source>
        <dbReference type="ARBA" id="ARBA00022737"/>
    </source>
</evidence>
<keyword evidence="4" id="KW-0131">Cell cycle</keyword>
<dbReference type="EMBL" id="OW152825">
    <property type="protein sequence ID" value="CAH2041751.1"/>
    <property type="molecule type" value="Genomic_DNA"/>
</dbReference>
<evidence type="ECO:0000256" key="4">
    <source>
        <dbReference type="ARBA" id="ARBA00023306"/>
    </source>
</evidence>
<dbReference type="Pfam" id="PF18122">
    <property type="entry name" value="APC1_C"/>
    <property type="match status" value="1"/>
</dbReference>
<reference evidence="8" key="1">
    <citation type="submission" date="2022-03" db="EMBL/GenBank/DDBJ databases">
        <authorList>
            <person name="Martin H S."/>
        </authorList>
    </citation>
    <scope>NUCLEOTIDE SEQUENCE</scope>
</reference>
<evidence type="ECO:0000259" key="6">
    <source>
        <dbReference type="Pfam" id="PF18122"/>
    </source>
</evidence>
<dbReference type="InterPro" id="IPR024990">
    <property type="entry name" value="Apc1"/>
</dbReference>
<protein>
    <recommendedName>
        <fullName evidence="10">Anaphase-promoting complex subunit 1</fullName>
    </recommendedName>
</protein>
<evidence type="ECO:0000313" key="9">
    <source>
        <dbReference type="Proteomes" id="UP000837857"/>
    </source>
</evidence>
<sequence length="476" mass="52069">MSGRGDVQVLRLCRRLRARLAPPAASPASPPPPLSHGAQMAVHCTIGLLFLAGGRATLSTSKTAVAALLIAFFPKFPTHSEDNRYHLQAFRHLYVLAVEARLLLPRDLSSGKLCYAHLQVIDLQGVVKEMKAPCIIPELNTLKEVRINDPRYWPIVFQRDQNWDLLETVLKYTWCVDIKQRAGCLSYVSDPLGFLTILAQTLTLDKTNIWLATPENIELFTNDEKVRGFVKRYLGSDAEGSGVCASCLLAGRRAGGVAAGVARRCRCRRYGVEEQHHVQALSMLTYECLVKDVLCALPVWTTFLQLIKCMKTEPSSYQVWQVKLLLAQVESQARLASAEMKVDGEESGSDGLISIEFAMALKQRVAAALDEWGGRVGPLLRRYAGLAAPAAPPAPHLRRLLAAYVLYHEVGAARRAGDARRRGSAGVWQLAAVGGGRGSAGAARQLMAGRARRAAHAPLTRPRSAPPTPRAREAPH</sequence>
<feature type="domain" description="Anaphase-promoting complex subunit 1 beta-sandwich" evidence="7">
    <location>
        <begin position="101"/>
        <end position="181"/>
    </location>
</feature>
<dbReference type="InterPro" id="IPR041221">
    <property type="entry name" value="APC1_C"/>
</dbReference>
<evidence type="ECO:0008006" key="10">
    <source>
        <dbReference type="Google" id="ProtNLM"/>
    </source>
</evidence>
<evidence type="ECO:0000256" key="5">
    <source>
        <dbReference type="SAM" id="MobiDB-lite"/>
    </source>
</evidence>
<dbReference type="InterPro" id="IPR048971">
    <property type="entry name" value="Apc1_3rd"/>
</dbReference>
<evidence type="ECO:0000259" key="7">
    <source>
        <dbReference type="Pfam" id="PF21282"/>
    </source>
</evidence>